<dbReference type="Gene3D" id="3.90.180.10">
    <property type="entry name" value="Medium-chain alcohol dehydrogenases, catalytic domain"/>
    <property type="match status" value="1"/>
</dbReference>
<dbReference type="Proteomes" id="UP000503011">
    <property type="component" value="Chromosome"/>
</dbReference>
<accession>A0A6F8YUK2</accession>
<evidence type="ECO:0000313" key="2">
    <source>
        <dbReference type="EMBL" id="BCB89830.1"/>
    </source>
</evidence>
<organism evidence="2 3">
    <name type="scientific">Phytohabitans suffuscus</name>
    <dbReference type="NCBI Taxonomy" id="624315"/>
    <lineage>
        <taxon>Bacteria</taxon>
        <taxon>Bacillati</taxon>
        <taxon>Actinomycetota</taxon>
        <taxon>Actinomycetes</taxon>
        <taxon>Micromonosporales</taxon>
        <taxon>Micromonosporaceae</taxon>
    </lineage>
</organism>
<dbReference type="KEGG" id="psuu:Psuf_071430"/>
<evidence type="ECO:0000256" key="1">
    <source>
        <dbReference type="SAM" id="MobiDB-lite"/>
    </source>
</evidence>
<evidence type="ECO:0008006" key="4">
    <source>
        <dbReference type="Google" id="ProtNLM"/>
    </source>
</evidence>
<dbReference type="AlphaFoldDB" id="A0A6F8YUK2"/>
<protein>
    <recommendedName>
        <fullName evidence="4">Enoyl reductase (ER) domain-containing protein</fullName>
    </recommendedName>
</protein>
<dbReference type="Gene3D" id="3.40.50.720">
    <property type="entry name" value="NAD(P)-binding Rossmann-like Domain"/>
    <property type="match status" value="1"/>
</dbReference>
<proteinExistence type="predicted"/>
<dbReference type="Pfam" id="PF13602">
    <property type="entry name" value="ADH_zinc_N_2"/>
    <property type="match status" value="1"/>
</dbReference>
<sequence length="142" mass="14603">MAAGFRTVAPDGLVGLVDASTQQGRLVPALAGGGTLVLLRAWDSASAAGDRRFDESGGSQRPAAPASEASALGGVPGREIRSRFVTVVEALDRPELLVRLRDLAERGVLTPRVATTLPAAQAPEAHRLVAGGGVRGRVVLTF</sequence>
<gene>
    <name evidence="2" type="ORF">Psuf_071430</name>
</gene>
<dbReference type="EMBL" id="AP022871">
    <property type="protein sequence ID" value="BCB89830.1"/>
    <property type="molecule type" value="Genomic_DNA"/>
</dbReference>
<dbReference type="RefSeq" id="WP_197946120.1">
    <property type="nucleotide sequence ID" value="NZ_AP022871.1"/>
</dbReference>
<name>A0A6F8YUK2_9ACTN</name>
<evidence type="ECO:0000313" key="3">
    <source>
        <dbReference type="Proteomes" id="UP000503011"/>
    </source>
</evidence>
<keyword evidence="3" id="KW-1185">Reference proteome</keyword>
<feature type="region of interest" description="Disordered" evidence="1">
    <location>
        <begin position="49"/>
        <end position="74"/>
    </location>
</feature>
<reference evidence="2 3" key="1">
    <citation type="submission" date="2020-03" db="EMBL/GenBank/DDBJ databases">
        <title>Whole genome shotgun sequence of Phytohabitans suffuscus NBRC 105367.</title>
        <authorList>
            <person name="Komaki H."/>
            <person name="Tamura T."/>
        </authorList>
    </citation>
    <scope>NUCLEOTIDE SEQUENCE [LARGE SCALE GENOMIC DNA]</scope>
    <source>
        <strain evidence="2 3">NBRC 105367</strain>
    </source>
</reference>
<reference evidence="2 3" key="2">
    <citation type="submission" date="2020-03" db="EMBL/GenBank/DDBJ databases">
        <authorList>
            <person name="Ichikawa N."/>
            <person name="Kimura A."/>
            <person name="Kitahashi Y."/>
            <person name="Uohara A."/>
        </authorList>
    </citation>
    <scope>NUCLEOTIDE SEQUENCE [LARGE SCALE GENOMIC DNA]</scope>
    <source>
        <strain evidence="2 3">NBRC 105367</strain>
    </source>
</reference>